<dbReference type="AlphaFoldDB" id="A0A6G7WJT5"/>
<dbReference type="SUPFAM" id="SSF82549">
    <property type="entry name" value="DAK1/DegV-like"/>
    <property type="match status" value="1"/>
</dbReference>
<evidence type="ECO:0000313" key="3">
    <source>
        <dbReference type="EMBL" id="QIK52448.1"/>
    </source>
</evidence>
<dbReference type="KEGG" id="jpo:G7058_10555"/>
<organism evidence="3 4">
    <name type="scientific">Jeotgalibaca porci</name>
    <dbReference type="NCBI Taxonomy" id="1868793"/>
    <lineage>
        <taxon>Bacteria</taxon>
        <taxon>Bacillati</taxon>
        <taxon>Bacillota</taxon>
        <taxon>Bacilli</taxon>
        <taxon>Lactobacillales</taxon>
        <taxon>Carnobacteriaceae</taxon>
        <taxon>Jeotgalibaca</taxon>
    </lineage>
</organism>
<dbReference type="PROSITE" id="PS51482">
    <property type="entry name" value="DEGV"/>
    <property type="match status" value="1"/>
</dbReference>
<accession>A0A6G7WJT5</accession>
<dbReference type="PANTHER" id="PTHR33434">
    <property type="entry name" value="DEGV DOMAIN-CONTAINING PROTEIN DR_1986-RELATED"/>
    <property type="match status" value="1"/>
</dbReference>
<evidence type="ECO:0000313" key="4">
    <source>
        <dbReference type="Proteomes" id="UP000501830"/>
    </source>
</evidence>
<keyword evidence="4" id="KW-1185">Reference proteome</keyword>
<dbReference type="Gene3D" id="3.40.50.10170">
    <property type="match status" value="1"/>
</dbReference>
<dbReference type="InterPro" id="IPR003797">
    <property type="entry name" value="DegV"/>
</dbReference>
<comment type="function">
    <text evidence="1">May bind long-chain fatty acids, such as palmitate, and may play a role in lipid transport or fatty acid metabolism.</text>
</comment>
<protein>
    <submittedName>
        <fullName evidence="3">DegV family protein</fullName>
    </submittedName>
</protein>
<evidence type="ECO:0000256" key="1">
    <source>
        <dbReference type="ARBA" id="ARBA00003238"/>
    </source>
</evidence>
<dbReference type="GO" id="GO:0008289">
    <property type="term" value="F:lipid binding"/>
    <property type="evidence" value="ECO:0007669"/>
    <property type="project" value="UniProtKB-KW"/>
</dbReference>
<dbReference type="InterPro" id="IPR043168">
    <property type="entry name" value="DegV_C"/>
</dbReference>
<sequence>MIIMCDSTCDLPLAFLEEKDLHLFPALITLGEKEYRDILDIDTSKIYNTIKNGIHPKTAQVAVADFYLKFKQIAKEKEEGIYISVSSGLSGTYNTALMALKAVKEEFSEVKITVIDSRTASIGIGVMLSEALEMRAANRSLGEVTNRMEFMANNLVTLFTLSDLNWVAKGGRISKTAATIGSVLQINPVMELINGKVVITEKIRGKKKVMNRMIEVIKEKADQIEKQIIGVAYSEDIEKGKEFLAEVESQIASRGIVFRPVGASVATHAGLGTLGIAYLKKYSK</sequence>
<dbReference type="GeneID" id="94553726"/>
<evidence type="ECO:0000256" key="2">
    <source>
        <dbReference type="ARBA" id="ARBA00023121"/>
    </source>
</evidence>
<gene>
    <name evidence="3" type="ORF">G7058_10555</name>
</gene>
<dbReference type="Gene3D" id="3.30.1180.10">
    <property type="match status" value="1"/>
</dbReference>
<reference evidence="3 4" key="1">
    <citation type="journal article" date="2017" name="Int. J. Syst. Evol. Microbiol.">
        <title>Jeotgalibaca porci sp. nov. and Jeotgalibaca arthritidis sp. nov., isolated from pigs, and emended description of the genus Jeotgalibaca.</title>
        <authorList>
            <person name="Zamora L."/>
            <person name="Perez-Sancho M."/>
            <person name="Dominguez L."/>
            <person name="Fernandez-Garayzabal J.F."/>
            <person name="Vela A.I."/>
        </authorList>
    </citation>
    <scope>NUCLEOTIDE SEQUENCE [LARGE SCALE GENOMIC DNA]</scope>
    <source>
        <strain evidence="3 4">CCUG 69148</strain>
    </source>
</reference>
<proteinExistence type="predicted"/>
<dbReference type="NCBIfam" id="TIGR00762">
    <property type="entry name" value="DegV"/>
    <property type="match status" value="1"/>
</dbReference>
<dbReference type="PANTHER" id="PTHR33434:SF2">
    <property type="entry name" value="FATTY ACID-BINDING PROTEIN TM_1468"/>
    <property type="match status" value="1"/>
</dbReference>
<dbReference type="RefSeq" id="WP_166063477.1">
    <property type="nucleotide sequence ID" value="NZ_CP049889.1"/>
</dbReference>
<dbReference type="InterPro" id="IPR050270">
    <property type="entry name" value="DegV_domain_contain"/>
</dbReference>
<dbReference type="Pfam" id="PF02645">
    <property type="entry name" value="DegV"/>
    <property type="match status" value="1"/>
</dbReference>
<dbReference type="EMBL" id="CP049889">
    <property type="protein sequence ID" value="QIK52448.1"/>
    <property type="molecule type" value="Genomic_DNA"/>
</dbReference>
<keyword evidence="2" id="KW-0446">Lipid-binding</keyword>
<dbReference type="Proteomes" id="UP000501830">
    <property type="component" value="Chromosome"/>
</dbReference>
<name>A0A6G7WJT5_9LACT</name>